<gene>
    <name evidence="2" type="ORF">AVDCRST_MAG48-380</name>
</gene>
<dbReference type="InterPro" id="IPR014787">
    <property type="entry name" value="PSer_Pase_RsbU_N"/>
</dbReference>
<sequence>MTGLDDLRRDYRTAFLRYLPRREEAPLRAGYEIGRAAVVDGLSILDLAQVHHEVLLEVISTIRREELGAVASAASEFLVEVLATYDMTQRSLRPDP</sequence>
<dbReference type="Pfam" id="PF08673">
    <property type="entry name" value="RsbU_N"/>
    <property type="match status" value="1"/>
</dbReference>
<dbReference type="AlphaFoldDB" id="A0A6J4JWD5"/>
<reference evidence="2" key="1">
    <citation type="submission" date="2020-02" db="EMBL/GenBank/DDBJ databases">
        <authorList>
            <person name="Meier V. D."/>
        </authorList>
    </citation>
    <scope>NUCLEOTIDE SEQUENCE</scope>
    <source>
        <strain evidence="2">AVDCRST_MAG48</strain>
    </source>
</reference>
<organism evidence="2">
    <name type="scientific">uncultured Friedmanniella sp</name>
    <dbReference type="NCBI Taxonomy" id="335381"/>
    <lineage>
        <taxon>Bacteria</taxon>
        <taxon>Bacillati</taxon>
        <taxon>Actinomycetota</taxon>
        <taxon>Actinomycetes</taxon>
        <taxon>Propionibacteriales</taxon>
        <taxon>Nocardioidaceae</taxon>
        <taxon>Friedmanniella</taxon>
        <taxon>environmental samples</taxon>
    </lineage>
</organism>
<evidence type="ECO:0000259" key="1">
    <source>
        <dbReference type="Pfam" id="PF08673"/>
    </source>
</evidence>
<protein>
    <recommendedName>
        <fullName evidence="1">Phosphoserine phosphatase RsbU N-terminal domain-containing protein</fullName>
    </recommendedName>
</protein>
<feature type="domain" description="Phosphoserine phosphatase RsbU N-terminal" evidence="1">
    <location>
        <begin position="10"/>
        <end position="88"/>
    </location>
</feature>
<accession>A0A6J4JWD5</accession>
<dbReference type="InterPro" id="IPR017944">
    <property type="entry name" value="KaiA/RbsU_helical_domain_sf"/>
</dbReference>
<proteinExistence type="predicted"/>
<dbReference type="Gene3D" id="1.10.1240.30">
    <property type="entry name" value="KaiA/RbsU domain"/>
    <property type="match status" value="1"/>
</dbReference>
<dbReference type="EMBL" id="CADCTS010000055">
    <property type="protein sequence ID" value="CAA9289146.1"/>
    <property type="molecule type" value="Genomic_DNA"/>
</dbReference>
<name>A0A6J4JWD5_9ACTN</name>
<evidence type="ECO:0000313" key="2">
    <source>
        <dbReference type="EMBL" id="CAA9289146.1"/>
    </source>
</evidence>